<dbReference type="Proteomes" id="UP000783686">
    <property type="component" value="Unassembled WGS sequence"/>
</dbReference>
<keyword evidence="3" id="KW-1185">Reference proteome</keyword>
<gene>
    <name evidence="2" type="ORF">BOKJ2_LOCUS5681</name>
</gene>
<evidence type="ECO:0000313" key="2">
    <source>
        <dbReference type="EMBL" id="CAD5214614.1"/>
    </source>
</evidence>
<feature type="signal peptide" evidence="1">
    <location>
        <begin position="1"/>
        <end position="17"/>
    </location>
</feature>
<feature type="chain" id="PRO_5036220997" evidence="1">
    <location>
        <begin position="18"/>
        <end position="139"/>
    </location>
</feature>
<sequence length="139" mass="15768">MKYILLALSLLVVLATSEKVCDSVLARSCPPSQVTGNMARLAEKAGWKAEAKKSGEYTEMMEAETRRIGKSVGKDVERQIQCFRIMMCRMPLTKAGLEFFIHKLDVFETEIGGLKEEYEKVWNNHKEVLKELAKQLPSN</sequence>
<evidence type="ECO:0000313" key="3">
    <source>
        <dbReference type="Proteomes" id="UP000614601"/>
    </source>
</evidence>
<dbReference type="AlphaFoldDB" id="A0A811KHH5"/>
<dbReference type="EMBL" id="CAJFCW020000003">
    <property type="protein sequence ID" value="CAG9103006.1"/>
    <property type="molecule type" value="Genomic_DNA"/>
</dbReference>
<keyword evidence="1" id="KW-0732">Signal</keyword>
<organism evidence="2 3">
    <name type="scientific">Bursaphelenchus okinawaensis</name>
    <dbReference type="NCBI Taxonomy" id="465554"/>
    <lineage>
        <taxon>Eukaryota</taxon>
        <taxon>Metazoa</taxon>
        <taxon>Ecdysozoa</taxon>
        <taxon>Nematoda</taxon>
        <taxon>Chromadorea</taxon>
        <taxon>Rhabditida</taxon>
        <taxon>Tylenchina</taxon>
        <taxon>Tylenchomorpha</taxon>
        <taxon>Aphelenchoidea</taxon>
        <taxon>Aphelenchoididae</taxon>
        <taxon>Bursaphelenchus</taxon>
    </lineage>
</organism>
<evidence type="ECO:0000256" key="1">
    <source>
        <dbReference type="SAM" id="SignalP"/>
    </source>
</evidence>
<dbReference type="EMBL" id="CAJFDH010000003">
    <property type="protein sequence ID" value="CAD5214614.1"/>
    <property type="molecule type" value="Genomic_DNA"/>
</dbReference>
<reference evidence="2" key="1">
    <citation type="submission" date="2020-09" db="EMBL/GenBank/DDBJ databases">
        <authorList>
            <person name="Kikuchi T."/>
        </authorList>
    </citation>
    <scope>NUCLEOTIDE SEQUENCE</scope>
    <source>
        <strain evidence="2">SH1</strain>
    </source>
</reference>
<proteinExistence type="predicted"/>
<accession>A0A811KHH5</accession>
<comment type="caution">
    <text evidence="2">The sequence shown here is derived from an EMBL/GenBank/DDBJ whole genome shotgun (WGS) entry which is preliminary data.</text>
</comment>
<name>A0A811KHH5_9BILA</name>
<dbReference type="Proteomes" id="UP000614601">
    <property type="component" value="Unassembled WGS sequence"/>
</dbReference>
<protein>
    <submittedName>
        <fullName evidence="2">Uncharacterized protein</fullName>
    </submittedName>
</protein>